<keyword evidence="4" id="KW-0812">Transmembrane</keyword>
<accession>A0A2Z4IP45</accession>
<organism evidence="6 7">
    <name type="scientific">Echinicola strongylocentroti</name>
    <dbReference type="NCBI Taxonomy" id="1795355"/>
    <lineage>
        <taxon>Bacteria</taxon>
        <taxon>Pseudomonadati</taxon>
        <taxon>Bacteroidota</taxon>
        <taxon>Cytophagia</taxon>
        <taxon>Cytophagales</taxon>
        <taxon>Cyclobacteriaceae</taxon>
        <taxon>Echinicola</taxon>
    </lineage>
</organism>
<evidence type="ECO:0000256" key="1">
    <source>
        <dbReference type="ARBA" id="ARBA00023015"/>
    </source>
</evidence>
<feature type="domain" description="HTH araC/xylS-type" evidence="5">
    <location>
        <begin position="261"/>
        <end position="364"/>
    </location>
</feature>
<keyword evidence="2" id="KW-0238">DNA-binding</keyword>
<dbReference type="SMART" id="SM00342">
    <property type="entry name" value="HTH_ARAC"/>
    <property type="match status" value="1"/>
</dbReference>
<dbReference type="RefSeq" id="WP_112785486.1">
    <property type="nucleotide sequence ID" value="NZ_CP030041.1"/>
</dbReference>
<dbReference type="GO" id="GO:0043565">
    <property type="term" value="F:sequence-specific DNA binding"/>
    <property type="evidence" value="ECO:0007669"/>
    <property type="project" value="InterPro"/>
</dbReference>
<feature type="transmembrane region" description="Helical" evidence="4">
    <location>
        <begin position="205"/>
        <end position="228"/>
    </location>
</feature>
<dbReference type="Pfam" id="PF12833">
    <property type="entry name" value="HTH_18"/>
    <property type="match status" value="1"/>
</dbReference>
<evidence type="ECO:0000313" key="7">
    <source>
        <dbReference type="Proteomes" id="UP000248688"/>
    </source>
</evidence>
<keyword evidence="1" id="KW-0805">Transcription regulation</keyword>
<dbReference type="EMBL" id="CP030041">
    <property type="protein sequence ID" value="AWW32113.1"/>
    <property type="molecule type" value="Genomic_DNA"/>
</dbReference>
<dbReference type="InterPro" id="IPR018060">
    <property type="entry name" value="HTH_AraC"/>
</dbReference>
<evidence type="ECO:0000313" key="6">
    <source>
        <dbReference type="EMBL" id="AWW32113.1"/>
    </source>
</evidence>
<keyword evidence="4" id="KW-1133">Transmembrane helix</keyword>
<dbReference type="Proteomes" id="UP000248688">
    <property type="component" value="Chromosome"/>
</dbReference>
<keyword evidence="4" id="KW-0472">Membrane</keyword>
<dbReference type="PROSITE" id="PS01124">
    <property type="entry name" value="HTH_ARAC_FAMILY_2"/>
    <property type="match status" value="1"/>
</dbReference>
<dbReference type="KEGG" id="est:DN752_19315"/>
<keyword evidence="7" id="KW-1185">Reference proteome</keyword>
<dbReference type="Gene3D" id="1.10.10.60">
    <property type="entry name" value="Homeodomain-like"/>
    <property type="match status" value="1"/>
</dbReference>
<reference evidence="6 7" key="1">
    <citation type="submission" date="2018-06" db="EMBL/GenBank/DDBJ databases">
        <title>Echinicola strongylocentroti sp. nov., isolated from a sea urchin Strongylocentrotus intermedius.</title>
        <authorList>
            <person name="Bae S.S."/>
        </authorList>
    </citation>
    <scope>NUCLEOTIDE SEQUENCE [LARGE SCALE GENOMIC DNA]</scope>
    <source>
        <strain evidence="6 7">MEBiC08714</strain>
    </source>
</reference>
<evidence type="ECO:0000256" key="2">
    <source>
        <dbReference type="ARBA" id="ARBA00023125"/>
    </source>
</evidence>
<keyword evidence="3" id="KW-0804">Transcription</keyword>
<gene>
    <name evidence="6" type="ORF">DN752_19315</name>
</gene>
<dbReference type="InterPro" id="IPR009057">
    <property type="entry name" value="Homeodomain-like_sf"/>
</dbReference>
<feature type="transmembrane region" description="Helical" evidence="4">
    <location>
        <begin position="41"/>
        <end position="59"/>
    </location>
</feature>
<dbReference type="SUPFAM" id="SSF46689">
    <property type="entry name" value="Homeodomain-like"/>
    <property type="match status" value="1"/>
</dbReference>
<proteinExistence type="predicted"/>
<sequence>MPEHLTFYTSMLFVVAVTSIMITVILWWYPNVAEGQKKTKRILSLAFLALFLWHTFQFFGLSDQHTHLYHISKTGMLVSMSLFLPLNYLYFHTLAYSNFNRSVIVHLILPVTVGIISIYHSGNRSDAFSDLALLLIHFQITAYWIMEVNLILKLMAVSKKGFIHINTHWLKWTVSYLALQVLLFLPYFLITLGGIQVPAYLHPSIIEVCSGFLLCLSLFFQPFLLFGIRDIKARDFSDRLHQNLVAKSLEGSKQPLSYEEEKIEKYVSRHRPYLNNGITVDKLALEIGISSSSLRAYLRSKNLKFDEYLNIKRILYSQNIIKEKAYHDMTMDMLAKQSGFMDRNSFIASFKKHTGYNPSDYIKHFF</sequence>
<feature type="transmembrane region" description="Helical" evidence="4">
    <location>
        <begin position="131"/>
        <end position="152"/>
    </location>
</feature>
<evidence type="ECO:0000259" key="5">
    <source>
        <dbReference type="PROSITE" id="PS01124"/>
    </source>
</evidence>
<feature type="transmembrane region" description="Helical" evidence="4">
    <location>
        <begin position="173"/>
        <end position="193"/>
    </location>
</feature>
<evidence type="ECO:0000256" key="3">
    <source>
        <dbReference type="ARBA" id="ARBA00023163"/>
    </source>
</evidence>
<dbReference type="PANTHER" id="PTHR43280:SF2">
    <property type="entry name" value="HTH-TYPE TRANSCRIPTIONAL REGULATOR EXSA"/>
    <property type="match status" value="1"/>
</dbReference>
<name>A0A2Z4IP45_9BACT</name>
<feature type="transmembrane region" description="Helical" evidence="4">
    <location>
        <begin position="103"/>
        <end position="119"/>
    </location>
</feature>
<protein>
    <recommendedName>
        <fullName evidence="5">HTH araC/xylS-type domain-containing protein</fullName>
    </recommendedName>
</protein>
<dbReference type="PANTHER" id="PTHR43280">
    <property type="entry name" value="ARAC-FAMILY TRANSCRIPTIONAL REGULATOR"/>
    <property type="match status" value="1"/>
</dbReference>
<dbReference type="GO" id="GO:0003700">
    <property type="term" value="F:DNA-binding transcription factor activity"/>
    <property type="evidence" value="ECO:0007669"/>
    <property type="project" value="InterPro"/>
</dbReference>
<feature type="transmembrane region" description="Helical" evidence="4">
    <location>
        <begin position="6"/>
        <end position="29"/>
    </location>
</feature>
<evidence type="ECO:0000256" key="4">
    <source>
        <dbReference type="SAM" id="Phobius"/>
    </source>
</evidence>
<dbReference type="OrthoDB" id="5492415at2"/>
<feature type="transmembrane region" description="Helical" evidence="4">
    <location>
        <begin position="71"/>
        <end position="91"/>
    </location>
</feature>
<dbReference type="AlphaFoldDB" id="A0A2Z4IP45"/>